<dbReference type="EMBL" id="JRXE01000006">
    <property type="protein sequence ID" value="KOC91370.1"/>
    <property type="molecule type" value="Genomic_DNA"/>
</dbReference>
<reference evidence="10 11" key="1">
    <citation type="journal article" date="2015" name="Int. J. Syst. Evol. Microbiol.">
        <title>Erwinia iniecta sp. nov., isolated from Russian wheat aphids (Diuraphis noxia).</title>
        <authorList>
            <person name="Campillo T."/>
            <person name="Luna E."/>
            <person name="Portier P."/>
            <person name="Fischer-Le Saux M."/>
            <person name="Lapitan N."/>
            <person name="Tisserat N.A."/>
            <person name="Leach J.E."/>
        </authorList>
    </citation>
    <scope>NUCLEOTIDE SEQUENCE [LARGE SCALE GENOMIC DNA]</scope>
    <source>
        <strain evidence="8 11">B120</strain>
        <strain evidence="9 10">B149</strain>
    </source>
</reference>
<keyword evidence="4 7" id="KW-0812">Transmembrane</keyword>
<gene>
    <name evidence="8" type="ORF">NG42_05895</name>
    <name evidence="9" type="ORF">NG43_04280</name>
</gene>
<evidence type="ECO:0000313" key="10">
    <source>
        <dbReference type="Proteomes" id="UP000036851"/>
    </source>
</evidence>
<evidence type="ECO:0000256" key="4">
    <source>
        <dbReference type="ARBA" id="ARBA00022692"/>
    </source>
</evidence>
<feature type="transmembrane region" description="Helical" evidence="7">
    <location>
        <begin position="136"/>
        <end position="154"/>
    </location>
</feature>
<dbReference type="InterPro" id="IPR006304">
    <property type="entry name" value="T3SS_SpaR/YscT"/>
</dbReference>
<protein>
    <submittedName>
        <fullName evidence="9">Type III secretion system protein</fullName>
    </submittedName>
</protein>
<evidence type="ECO:0000256" key="7">
    <source>
        <dbReference type="RuleBase" id="RU362072"/>
    </source>
</evidence>
<evidence type="ECO:0000313" key="8">
    <source>
        <dbReference type="EMBL" id="KOC91370.1"/>
    </source>
</evidence>
<keyword evidence="11" id="KW-1185">Reference proteome</keyword>
<comment type="caution">
    <text evidence="9">The sequence shown here is derived from an EMBL/GenBank/DDBJ whole genome shotgun (WGS) entry which is preliminary data.</text>
</comment>
<evidence type="ECO:0000256" key="3">
    <source>
        <dbReference type="ARBA" id="ARBA00022475"/>
    </source>
</evidence>
<dbReference type="GO" id="GO:0006605">
    <property type="term" value="P:protein targeting"/>
    <property type="evidence" value="ECO:0007669"/>
    <property type="project" value="UniProtKB-UniRule"/>
</dbReference>
<dbReference type="PANTHER" id="PTHR30065">
    <property type="entry name" value="FLAGELLAR BIOSYNTHETIC PROTEIN FLIR"/>
    <property type="match status" value="1"/>
</dbReference>
<evidence type="ECO:0000313" key="9">
    <source>
        <dbReference type="EMBL" id="KOC94675.1"/>
    </source>
</evidence>
<comment type="similarity">
    <text evidence="2 7">Belongs to the FliR/MopE/SpaR family.</text>
</comment>
<sequence length="270" mass="29531">MLPGAPLTDTFHAILALALAMARIFPCLLLTPIFSFSVVKGVTRTAIVVALSLFIAPVIKPQIDLLQPDMLTLAGLMLKELVIGMLTGVLMAMPFWMYESIGGLFDNQRGALMGGQINPQLGPDVTPLGKLMQQSIILLLIIGLGLSTITQIIWDSYQLWSATAWMPFPSEAGFQVYLTLLSETFTDMVLYAGPLVAIMLMMDFAIGIMSIYSPQLQATALAIPIKCLLGMLFFVLYLPLLDHLAGERLYHLRDIIHLLPTLVEPKGSTP</sequence>
<dbReference type="EMBL" id="JRXF01000004">
    <property type="protein sequence ID" value="KOC94675.1"/>
    <property type="molecule type" value="Genomic_DNA"/>
</dbReference>
<dbReference type="OrthoDB" id="9807748at2"/>
<dbReference type="STRING" id="1560201.NG42_05895"/>
<keyword evidence="3 7" id="KW-1003">Cell membrane</keyword>
<dbReference type="Proteomes" id="UP000037088">
    <property type="component" value="Unassembled WGS sequence"/>
</dbReference>
<dbReference type="InterPro" id="IPR002010">
    <property type="entry name" value="T3SS_IM_R"/>
</dbReference>
<comment type="subcellular location">
    <subcellularLocation>
        <location evidence="1 7">Cell membrane</location>
        <topology evidence="1 7">Multi-pass membrane protein</topology>
    </subcellularLocation>
</comment>
<organism evidence="9 10">
    <name type="scientific">Winslowiella iniecta</name>
    <dbReference type="NCBI Taxonomy" id="1560201"/>
    <lineage>
        <taxon>Bacteria</taxon>
        <taxon>Pseudomonadati</taxon>
        <taxon>Pseudomonadota</taxon>
        <taxon>Gammaproteobacteria</taxon>
        <taxon>Enterobacterales</taxon>
        <taxon>Erwiniaceae</taxon>
        <taxon>Winslowiella</taxon>
    </lineage>
</organism>
<evidence type="ECO:0000256" key="1">
    <source>
        <dbReference type="ARBA" id="ARBA00004651"/>
    </source>
</evidence>
<dbReference type="PATRIC" id="fig|1560201.3.peg.1259"/>
<evidence type="ECO:0000256" key="6">
    <source>
        <dbReference type="ARBA" id="ARBA00023136"/>
    </source>
</evidence>
<feature type="transmembrane region" description="Helical" evidence="7">
    <location>
        <begin position="41"/>
        <end position="59"/>
    </location>
</feature>
<dbReference type="Proteomes" id="UP000036851">
    <property type="component" value="Unassembled WGS sequence"/>
</dbReference>
<dbReference type="NCBIfam" id="TIGR01401">
    <property type="entry name" value="fliR_like_III"/>
    <property type="match status" value="1"/>
</dbReference>
<accession>A0A0L7TH61</accession>
<feature type="transmembrane region" description="Helical" evidence="7">
    <location>
        <begin position="188"/>
        <end position="212"/>
    </location>
</feature>
<dbReference type="PANTHER" id="PTHR30065:SF1">
    <property type="entry name" value="SURFACE PRESENTATION OF ANTIGENS PROTEIN SPAR"/>
    <property type="match status" value="1"/>
</dbReference>
<name>A0A0L7TH61_9GAMM</name>
<evidence type="ECO:0000256" key="5">
    <source>
        <dbReference type="ARBA" id="ARBA00022989"/>
    </source>
</evidence>
<feature type="transmembrane region" description="Helical" evidence="7">
    <location>
        <begin position="12"/>
        <end position="34"/>
    </location>
</feature>
<dbReference type="RefSeq" id="WP_052898344.1">
    <property type="nucleotide sequence ID" value="NZ_JRXE01000006.1"/>
</dbReference>
<evidence type="ECO:0000256" key="2">
    <source>
        <dbReference type="ARBA" id="ARBA00009772"/>
    </source>
</evidence>
<dbReference type="PRINTS" id="PR00953">
    <property type="entry name" value="TYPE3IMRPROT"/>
</dbReference>
<keyword evidence="5 7" id="KW-1133">Transmembrane helix</keyword>
<evidence type="ECO:0000313" key="11">
    <source>
        <dbReference type="Proteomes" id="UP000037088"/>
    </source>
</evidence>
<dbReference type="Pfam" id="PF01311">
    <property type="entry name" value="Bac_export_1"/>
    <property type="match status" value="1"/>
</dbReference>
<feature type="transmembrane region" description="Helical" evidence="7">
    <location>
        <begin position="71"/>
        <end position="98"/>
    </location>
</feature>
<dbReference type="GO" id="GO:0005886">
    <property type="term" value="C:plasma membrane"/>
    <property type="evidence" value="ECO:0007669"/>
    <property type="project" value="UniProtKB-SubCell"/>
</dbReference>
<keyword evidence="6 7" id="KW-0472">Membrane</keyword>
<feature type="transmembrane region" description="Helical" evidence="7">
    <location>
        <begin position="219"/>
        <end position="240"/>
    </location>
</feature>
<proteinExistence type="inferred from homology"/>
<dbReference type="AlphaFoldDB" id="A0A0L7TH61"/>